<dbReference type="AlphaFoldDB" id="A0A511MM37"/>
<reference evidence="1 2" key="1">
    <citation type="submission" date="2019-07" db="EMBL/GenBank/DDBJ databases">
        <title>Whole genome shotgun sequence of Nocardia ninae NBRC 108245.</title>
        <authorList>
            <person name="Hosoyama A."/>
            <person name="Uohara A."/>
            <person name="Ohji S."/>
            <person name="Ichikawa N."/>
        </authorList>
    </citation>
    <scope>NUCLEOTIDE SEQUENCE [LARGE SCALE GENOMIC DNA]</scope>
    <source>
        <strain evidence="1 2">NBRC 108245</strain>
    </source>
</reference>
<evidence type="ECO:0000313" key="1">
    <source>
        <dbReference type="EMBL" id="GEM40966.1"/>
    </source>
</evidence>
<keyword evidence="2" id="KW-1185">Reference proteome</keyword>
<gene>
    <name evidence="1" type="ORF">NN4_54850</name>
</gene>
<dbReference type="Proteomes" id="UP000321424">
    <property type="component" value="Unassembled WGS sequence"/>
</dbReference>
<accession>A0A511MM37</accession>
<evidence type="ECO:0000313" key="2">
    <source>
        <dbReference type="Proteomes" id="UP000321424"/>
    </source>
</evidence>
<dbReference type="NCBIfam" id="NF047719">
    <property type="entry name" value="SCO6745_fam_HTH"/>
    <property type="match status" value="1"/>
</dbReference>
<protein>
    <recommendedName>
        <fullName evidence="3">EvbL</fullName>
    </recommendedName>
</protein>
<dbReference type="InterPro" id="IPR054058">
    <property type="entry name" value="HTH_67"/>
</dbReference>
<sequence length="249" mass="26912">MTDMATAVTVKKHVLELGGAFMMSREAKEFGRATGVDGFHGPYTRGRGGVLGEVDADVVTAAFGFFAPDRVRSAWESVPIPPADAARGYLVACQDFGRRKLVAFPEADRLAELLQAVVTAASPAGLALFAGWRAMPLPQNGSARVLQLVHLLRELRGGLHFMALTANLLTPLQAILIAGSPILDGPDQARLLGWPEPFEEITAEQRDRWVAAEALTDRMIQPYFEVLDESEQQELAALLSAAHQVALAR</sequence>
<dbReference type="Pfam" id="PF21863">
    <property type="entry name" value="HTH_67"/>
    <property type="match status" value="1"/>
</dbReference>
<comment type="caution">
    <text evidence="1">The sequence shown here is derived from an EMBL/GenBank/DDBJ whole genome shotgun (WGS) entry which is preliminary data.</text>
</comment>
<proteinExistence type="predicted"/>
<evidence type="ECO:0008006" key="3">
    <source>
        <dbReference type="Google" id="ProtNLM"/>
    </source>
</evidence>
<organism evidence="1 2">
    <name type="scientific">Nocardia ninae NBRC 108245</name>
    <dbReference type="NCBI Taxonomy" id="1210091"/>
    <lineage>
        <taxon>Bacteria</taxon>
        <taxon>Bacillati</taxon>
        <taxon>Actinomycetota</taxon>
        <taxon>Actinomycetes</taxon>
        <taxon>Mycobacteriales</taxon>
        <taxon>Nocardiaceae</taxon>
        <taxon>Nocardia</taxon>
    </lineage>
</organism>
<name>A0A511MM37_9NOCA</name>
<dbReference type="EMBL" id="BJXA01000044">
    <property type="protein sequence ID" value="GEM40966.1"/>
    <property type="molecule type" value="Genomic_DNA"/>
</dbReference>